<protein>
    <submittedName>
        <fullName evidence="2">Uncharacterized protein</fullName>
    </submittedName>
</protein>
<keyword evidence="1" id="KW-1133">Transmembrane helix</keyword>
<dbReference type="EMBL" id="DPIY01000012">
    <property type="protein sequence ID" value="HCT59166.1"/>
    <property type="molecule type" value="Genomic_DNA"/>
</dbReference>
<organism evidence="2 3">
    <name type="scientific">Gemmatimonas aurantiaca</name>
    <dbReference type="NCBI Taxonomy" id="173480"/>
    <lineage>
        <taxon>Bacteria</taxon>
        <taxon>Pseudomonadati</taxon>
        <taxon>Gemmatimonadota</taxon>
        <taxon>Gemmatimonadia</taxon>
        <taxon>Gemmatimonadales</taxon>
        <taxon>Gemmatimonadaceae</taxon>
        <taxon>Gemmatimonas</taxon>
    </lineage>
</organism>
<keyword evidence="1" id="KW-0812">Transmembrane</keyword>
<name>A0A3D4VDF1_9BACT</name>
<gene>
    <name evidence="2" type="ORF">DGD08_18350</name>
</gene>
<proteinExistence type="predicted"/>
<evidence type="ECO:0000313" key="2">
    <source>
        <dbReference type="EMBL" id="HCT59166.1"/>
    </source>
</evidence>
<dbReference type="AlphaFoldDB" id="A0A3D4VDF1"/>
<evidence type="ECO:0000313" key="3">
    <source>
        <dbReference type="Proteomes" id="UP000264071"/>
    </source>
</evidence>
<reference evidence="2 3" key="1">
    <citation type="journal article" date="2018" name="Nat. Biotechnol.">
        <title>A standardized bacterial taxonomy based on genome phylogeny substantially revises the tree of life.</title>
        <authorList>
            <person name="Parks D.H."/>
            <person name="Chuvochina M."/>
            <person name="Waite D.W."/>
            <person name="Rinke C."/>
            <person name="Skarshewski A."/>
            <person name="Chaumeil P.A."/>
            <person name="Hugenholtz P."/>
        </authorList>
    </citation>
    <scope>NUCLEOTIDE SEQUENCE [LARGE SCALE GENOMIC DNA]</scope>
    <source>
        <strain evidence="2">UBA8844</strain>
    </source>
</reference>
<sequence>MKTLTMQQQHEIVGGDWGFLCGAAIGAGIGAVMISGGGALPAAMIAAEWACALDIVVFK</sequence>
<dbReference type="Proteomes" id="UP000264071">
    <property type="component" value="Unassembled WGS sequence"/>
</dbReference>
<keyword evidence="1" id="KW-0472">Membrane</keyword>
<evidence type="ECO:0000256" key="1">
    <source>
        <dbReference type="SAM" id="Phobius"/>
    </source>
</evidence>
<accession>A0A3D4VDF1</accession>
<feature type="transmembrane region" description="Helical" evidence="1">
    <location>
        <begin position="12"/>
        <end position="34"/>
    </location>
</feature>
<comment type="caution">
    <text evidence="2">The sequence shown here is derived from an EMBL/GenBank/DDBJ whole genome shotgun (WGS) entry which is preliminary data.</text>
</comment>